<evidence type="ECO:0000256" key="8">
    <source>
        <dbReference type="ARBA" id="ARBA00023136"/>
    </source>
</evidence>
<organism evidence="11 12">
    <name type="scientific">Caenimonas terrae</name>
    <dbReference type="NCBI Taxonomy" id="696074"/>
    <lineage>
        <taxon>Bacteria</taxon>
        <taxon>Pseudomonadati</taxon>
        <taxon>Pseudomonadota</taxon>
        <taxon>Betaproteobacteria</taxon>
        <taxon>Burkholderiales</taxon>
        <taxon>Comamonadaceae</taxon>
        <taxon>Caenimonas</taxon>
    </lineage>
</organism>
<name>A0ABW0NA12_9BURK</name>
<evidence type="ECO:0000256" key="1">
    <source>
        <dbReference type="ARBA" id="ARBA00004127"/>
    </source>
</evidence>
<feature type="transmembrane region" description="Helical" evidence="9">
    <location>
        <begin position="601"/>
        <end position="624"/>
    </location>
</feature>
<feature type="transmembrane region" description="Helical" evidence="9">
    <location>
        <begin position="122"/>
        <end position="149"/>
    </location>
</feature>
<keyword evidence="7 9" id="KW-0406">Ion transport</keyword>
<feature type="transmembrane region" description="Helical" evidence="9">
    <location>
        <begin position="240"/>
        <end position="258"/>
    </location>
</feature>
<dbReference type="NCBIfam" id="NF001960">
    <property type="entry name" value="PRK00733.3-5"/>
    <property type="match status" value="1"/>
</dbReference>
<feature type="transmembrane region" description="Helical" evidence="9">
    <location>
        <begin position="509"/>
        <end position="528"/>
    </location>
</feature>
<keyword evidence="9" id="KW-0375">Hydrogen ion transport</keyword>
<feature type="transmembrane region" description="Helical" evidence="9">
    <location>
        <begin position="472"/>
        <end position="489"/>
    </location>
</feature>
<evidence type="ECO:0000256" key="3">
    <source>
        <dbReference type="ARBA" id="ARBA00022692"/>
    </source>
</evidence>
<evidence type="ECO:0000256" key="10">
    <source>
        <dbReference type="SAM" id="MobiDB-lite"/>
    </source>
</evidence>
<gene>
    <name evidence="9" type="primary">hppA</name>
    <name evidence="11" type="ORF">ACFPOE_07555</name>
</gene>
<feature type="transmembrane region" description="Helical" evidence="9">
    <location>
        <begin position="576"/>
        <end position="595"/>
    </location>
</feature>
<dbReference type="RefSeq" id="WP_376849433.1">
    <property type="nucleotide sequence ID" value="NZ_JBHSMF010000006.1"/>
</dbReference>
<comment type="similarity">
    <text evidence="9">Belongs to the H(+)-translocating pyrophosphatase (TC 3.A.10) family. K(+)-insensitive subfamily.</text>
</comment>
<evidence type="ECO:0000256" key="5">
    <source>
        <dbReference type="ARBA" id="ARBA00022967"/>
    </source>
</evidence>
<comment type="caution">
    <text evidence="9">Lacks conserved residue(s) required for the propagation of feature annotation.</text>
</comment>
<keyword evidence="12" id="KW-1185">Reference proteome</keyword>
<keyword evidence="5 9" id="KW-1278">Translocase</keyword>
<comment type="function">
    <text evidence="9">Proton pump that utilizes the energy of pyrophosphate hydrolysis as the driving force for proton movement across the membrane. Generates a proton motive force.</text>
</comment>
<dbReference type="EC" id="7.1.3.1" evidence="9"/>
<feature type="site" description="Determinant of potassium independence" evidence="9">
    <location>
        <position position="467"/>
    </location>
</feature>
<keyword evidence="2 9" id="KW-0813">Transport</keyword>
<feature type="transmembrane region" description="Helical" evidence="9">
    <location>
        <begin position="57"/>
        <end position="75"/>
    </location>
</feature>
<feature type="transmembrane region" description="Helical" evidence="9">
    <location>
        <begin position="161"/>
        <end position="182"/>
    </location>
</feature>
<comment type="caution">
    <text evidence="11">The sequence shown here is derived from an EMBL/GenBank/DDBJ whole genome shotgun (WGS) entry which is preliminary data.</text>
</comment>
<comment type="subunit">
    <text evidence="9">Homodimer.</text>
</comment>
<keyword evidence="11" id="KW-0378">Hydrolase</keyword>
<evidence type="ECO:0000313" key="12">
    <source>
        <dbReference type="Proteomes" id="UP001596037"/>
    </source>
</evidence>
<accession>A0ABW0NA12</accession>
<dbReference type="PANTHER" id="PTHR31998">
    <property type="entry name" value="K(+)-INSENSITIVE PYROPHOSPHATE-ENERGIZED PROTON PUMP"/>
    <property type="match status" value="1"/>
</dbReference>
<evidence type="ECO:0000256" key="4">
    <source>
        <dbReference type="ARBA" id="ARBA00022842"/>
    </source>
</evidence>
<evidence type="ECO:0000256" key="2">
    <source>
        <dbReference type="ARBA" id="ARBA00022448"/>
    </source>
</evidence>
<evidence type="ECO:0000313" key="11">
    <source>
        <dbReference type="EMBL" id="MFC5497384.1"/>
    </source>
</evidence>
<dbReference type="NCBIfam" id="NF001953">
    <property type="entry name" value="PRK00733.2-1"/>
    <property type="match status" value="1"/>
</dbReference>
<proteinExistence type="inferred from homology"/>
<dbReference type="Proteomes" id="UP001596037">
    <property type="component" value="Unassembled WGS sequence"/>
</dbReference>
<dbReference type="Pfam" id="PF03030">
    <property type="entry name" value="H_PPase"/>
    <property type="match status" value="1"/>
</dbReference>
<dbReference type="HAMAP" id="MF_01129">
    <property type="entry name" value="PPase_energized_pump"/>
    <property type="match status" value="1"/>
</dbReference>
<evidence type="ECO:0000256" key="7">
    <source>
        <dbReference type="ARBA" id="ARBA00023065"/>
    </source>
</evidence>
<evidence type="ECO:0000256" key="9">
    <source>
        <dbReference type="HAMAP-Rule" id="MF_01129"/>
    </source>
</evidence>
<reference evidence="12" key="1">
    <citation type="journal article" date="2019" name="Int. J. Syst. Evol. Microbiol.">
        <title>The Global Catalogue of Microorganisms (GCM) 10K type strain sequencing project: providing services to taxonomists for standard genome sequencing and annotation.</title>
        <authorList>
            <consortium name="The Broad Institute Genomics Platform"/>
            <consortium name="The Broad Institute Genome Sequencing Center for Infectious Disease"/>
            <person name="Wu L."/>
            <person name="Ma J."/>
        </authorList>
    </citation>
    <scope>NUCLEOTIDE SEQUENCE [LARGE SCALE GENOMIC DNA]</scope>
    <source>
        <strain evidence="12">CCUG 57401</strain>
    </source>
</reference>
<dbReference type="NCBIfam" id="TIGR01104">
    <property type="entry name" value="V_PPase"/>
    <property type="match status" value="1"/>
</dbReference>
<feature type="transmembrane region" description="Helical" evidence="9">
    <location>
        <begin position="334"/>
        <end position="357"/>
    </location>
</feature>
<dbReference type="EMBL" id="JBHSMF010000006">
    <property type="protein sequence ID" value="MFC5497384.1"/>
    <property type="molecule type" value="Genomic_DNA"/>
</dbReference>
<sequence length="740" mass="75131">MTGNSALILALVCGFAAVAYGFWARGWILAQDPGNARMQEIAAAIQTGAAAYLARQYKTIAIVGVVLAILIAIFLDGQTAIGFVIGAVLSGACGFIGMNVSVRANVRTAQAATRGIGPALDVAFRGGAITGMLVVGLGLLGVTGFYWFLAGNGVLTPDKSLAALLNPLIGFAFGSSLISIFARLGGGIFTKGADVGADLVGKVEAGIPEDDPRNPAVIADNVGDNVGDCAGMAADLFETYAVTLIATMVLGALLIGSAPTAAVMYPLALGAVSIIASIIGCFFVKARPGMTNVMPALYRGLAVAGILSLIAFYFVTTWLMPDNAVTASGTQMRLFGACAVGLVLTGALVWITEYYTGTQYAPVRHIAQASTTGHGTNIIAGLGVSMRSTAWPVLCVCVAIIASYELAGLYGIAIAATSMLSMAGIVVALDAYGPITDNAGGIAEMADLPSSVRDITDPLDAVGNTTKAVTKGYAIGSAGLAALVLFADYTHKLEGLGQAISFNLSDPMVIVGLFIGGMIPYLFGAMAMEAVGRAAGAVVVEVRRQFRDIAGIMEGTAKPEYGRAVDMLTTAAIKEMIIPSLLPVVVPILVGLILGPKALGGLLMGTIVTGLFVAISMCTGGGAWDNAKKYIEDGNHGGKGSEAHKAAVTGDTVGDPYKDTAGPAVNPLIKIINIVALLIVPLVVRFHGGEVVDNHAAPLAAAVSAPATTPTAPNLPAPNQQLPAGAAAVPTGTPASTPAK</sequence>
<keyword evidence="4 9" id="KW-0460">Magnesium</keyword>
<comment type="subcellular location">
    <subcellularLocation>
        <location evidence="9">Cell membrane</location>
        <topology evidence="9">Multi-pass membrane protein</topology>
    </subcellularLocation>
    <subcellularLocation>
        <location evidence="1">Endomembrane system</location>
        <topology evidence="1">Multi-pass membrane protein</topology>
    </subcellularLocation>
</comment>
<feature type="transmembrane region" description="Helical" evidence="9">
    <location>
        <begin position="408"/>
        <end position="429"/>
    </location>
</feature>
<dbReference type="InterPro" id="IPR004131">
    <property type="entry name" value="PPase-energised_H-pump"/>
</dbReference>
<keyword evidence="8 9" id="KW-0472">Membrane</keyword>
<keyword evidence="6 9" id="KW-1133">Transmembrane helix</keyword>
<protein>
    <recommendedName>
        <fullName evidence="9">K(+)-insensitive pyrophosphate-energized proton pump</fullName>
        <ecNumber evidence="9">7.1.3.1</ecNumber>
    </recommendedName>
    <alternativeName>
        <fullName evidence="9">Membrane-bound proton-translocating pyrophosphatase</fullName>
    </alternativeName>
    <alternativeName>
        <fullName evidence="9">Pyrophosphate-energized inorganic pyrophosphatase</fullName>
        <shortName evidence="9">H(+)-PPase</shortName>
    </alternativeName>
</protein>
<comment type="catalytic activity">
    <reaction evidence="9">
        <text>diphosphate + H2O + H(+)(in) = 2 phosphate + 2 H(+)(out)</text>
        <dbReference type="Rhea" id="RHEA:13973"/>
        <dbReference type="ChEBI" id="CHEBI:15377"/>
        <dbReference type="ChEBI" id="CHEBI:15378"/>
        <dbReference type="ChEBI" id="CHEBI:33019"/>
        <dbReference type="ChEBI" id="CHEBI:43474"/>
        <dbReference type="EC" id="7.1.3.1"/>
    </reaction>
</comment>
<dbReference type="GO" id="GO:0004427">
    <property type="term" value="F:inorganic diphosphate phosphatase activity"/>
    <property type="evidence" value="ECO:0007669"/>
    <property type="project" value="UniProtKB-EC"/>
</dbReference>
<keyword evidence="3 9" id="KW-0812">Transmembrane</keyword>
<feature type="transmembrane region" description="Helical" evidence="9">
    <location>
        <begin position="6"/>
        <end position="28"/>
    </location>
</feature>
<dbReference type="NCBIfam" id="NF001951">
    <property type="entry name" value="PRK00733.1-2"/>
    <property type="match status" value="1"/>
</dbReference>
<feature type="transmembrane region" description="Helical" evidence="9">
    <location>
        <begin position="264"/>
        <end position="284"/>
    </location>
</feature>
<feature type="transmembrane region" description="Helical" evidence="9">
    <location>
        <begin position="296"/>
        <end position="314"/>
    </location>
</feature>
<feature type="transmembrane region" description="Helical" evidence="9">
    <location>
        <begin position="81"/>
        <end position="102"/>
    </location>
</feature>
<comment type="cofactor">
    <cofactor evidence="9">
        <name>Mg(2+)</name>
        <dbReference type="ChEBI" id="CHEBI:18420"/>
    </cofactor>
</comment>
<keyword evidence="9" id="KW-1003">Cell membrane</keyword>
<evidence type="ECO:0000256" key="6">
    <source>
        <dbReference type="ARBA" id="ARBA00022989"/>
    </source>
</evidence>
<dbReference type="PIRSF" id="PIRSF001265">
    <property type="entry name" value="H+-PPase"/>
    <property type="match status" value="1"/>
</dbReference>
<feature type="region of interest" description="Disordered" evidence="10">
    <location>
        <begin position="706"/>
        <end position="740"/>
    </location>
</feature>